<gene>
    <name evidence="2" type="ORF">A7P95_10545</name>
</gene>
<accession>A0A1A9RUZ5</accession>
<evidence type="ECO:0000313" key="3">
    <source>
        <dbReference type="Proteomes" id="UP000077885"/>
    </source>
</evidence>
<protein>
    <submittedName>
        <fullName evidence="2">Uncharacterized protein</fullName>
    </submittedName>
</protein>
<evidence type="ECO:0000313" key="2">
    <source>
        <dbReference type="EMBL" id="OAM26133.1"/>
    </source>
</evidence>
<feature type="chain" id="PRO_5008396201" evidence="1">
    <location>
        <begin position="20"/>
        <end position="168"/>
    </location>
</feature>
<reference evidence="3" key="1">
    <citation type="submission" date="2016-05" db="EMBL/GenBank/DDBJ databases">
        <title>Draft genome of Corynebacterium afermentans subsp. afermentans LCDC 88199T.</title>
        <authorList>
            <person name="Bernier A.-M."/>
            <person name="Bernard K."/>
        </authorList>
    </citation>
    <scope>NUCLEOTIDE SEQUENCE [LARGE SCALE GENOMIC DNA]</scope>
    <source>
        <strain evidence="3">NML02-A-017</strain>
    </source>
</reference>
<dbReference type="Proteomes" id="UP000077885">
    <property type="component" value="Unassembled WGS sequence"/>
</dbReference>
<keyword evidence="3" id="KW-1185">Reference proteome</keyword>
<keyword evidence="1" id="KW-0732">Signal</keyword>
<sequence length="168" mass="18921">MRQLLALLLFAALSAPAVAQHQPAAPHSATPTLAAECEQLIKDTDTLATGAFCYRDNPEVSAYFNELSLILLFDHPKAELCRHQLRHSPAKNYRLNADSNKLCIDSRAERARLRRQIEALVDEKMPEYAAEEAPRRGLTAAELLRRTRAEEAARRARVDVYIRQTEGQ</sequence>
<organism evidence="2 3">
    <name type="scientific">Eikenella longinqua</name>
    <dbReference type="NCBI Taxonomy" id="1795827"/>
    <lineage>
        <taxon>Bacteria</taxon>
        <taxon>Pseudomonadati</taxon>
        <taxon>Pseudomonadota</taxon>
        <taxon>Betaproteobacteria</taxon>
        <taxon>Neisseriales</taxon>
        <taxon>Neisseriaceae</taxon>
        <taxon>Eikenella</taxon>
    </lineage>
</organism>
<dbReference type="AlphaFoldDB" id="A0A1A9RUZ5"/>
<dbReference type="EMBL" id="LXSL01000032">
    <property type="protein sequence ID" value="OAM26133.1"/>
    <property type="molecule type" value="Genomic_DNA"/>
</dbReference>
<dbReference type="RefSeq" id="WP_067595107.1">
    <property type="nucleotide sequence ID" value="NZ_LXSL01000032.1"/>
</dbReference>
<proteinExistence type="predicted"/>
<feature type="signal peptide" evidence="1">
    <location>
        <begin position="1"/>
        <end position="19"/>
    </location>
</feature>
<evidence type="ECO:0000256" key="1">
    <source>
        <dbReference type="SAM" id="SignalP"/>
    </source>
</evidence>
<name>A0A1A9RUZ5_9NEIS</name>
<dbReference type="OrthoDB" id="8612384at2"/>
<comment type="caution">
    <text evidence="2">The sequence shown here is derived from an EMBL/GenBank/DDBJ whole genome shotgun (WGS) entry which is preliminary data.</text>
</comment>